<evidence type="ECO:0008006" key="8">
    <source>
        <dbReference type="Google" id="ProtNLM"/>
    </source>
</evidence>
<dbReference type="PANTHER" id="PTHR43772">
    <property type="entry name" value="ENDO-1,4-BETA-XYLANASE"/>
    <property type="match status" value="1"/>
</dbReference>
<feature type="domain" description="FlgD/Vpr Ig-like" evidence="4">
    <location>
        <begin position="358"/>
        <end position="416"/>
    </location>
</feature>
<protein>
    <recommendedName>
        <fullName evidence="8">T9SS type A sorting domain-containing protein</fullName>
    </recommendedName>
</protein>
<sequence>MKRNQQPSVLSPAAMLVLLLCICPCLADSPGSRSDIVYPDWTFLTEDPFPLFAPVVNPVLTAADVTDTPASFLADPFIMFVDGIWYMFFEVYLTNPEDANIAVATSLNGFDWTYDRLVLQEEGIFSYPHVFRSNGDYYMIPTVSYAEDVKLYRADSFPYTWSQTAILVDGHIMRDSSILYYDETWWLFVGGQGSRDCYLYYSDSLATGWTEHPMSPIIADDPSKARPAGRFLLLDDNRIIRLAQKCDESYGEAVRAFEVDLLTRSDYAEHEMPESPVLEKYGDGWARSGMHTCDAWWTGEYWIAAVDGYGPGGWSIGIYQSRPLAAADEFLPPGSPGPELGLITPNPAYTETQIALRVPAGIEQTPLRCSIYDLSGRRVRTLLDQSRPEGRYTLTWDGQTDFGNAASPGQYYIRLSWEHNYQTGKITFVK</sequence>
<dbReference type="Pfam" id="PF13860">
    <property type="entry name" value="FlgD_ig"/>
    <property type="match status" value="1"/>
</dbReference>
<dbReference type="InterPro" id="IPR052176">
    <property type="entry name" value="Glycosyl_Hydrlase_43_Enz"/>
</dbReference>
<feature type="signal peptide" evidence="3">
    <location>
        <begin position="1"/>
        <end position="27"/>
    </location>
</feature>
<evidence type="ECO:0000313" key="6">
    <source>
        <dbReference type="EMBL" id="MBU2691195.1"/>
    </source>
</evidence>
<evidence type="ECO:0000259" key="5">
    <source>
        <dbReference type="Pfam" id="PF24793"/>
    </source>
</evidence>
<dbReference type="EMBL" id="JAHJDP010000048">
    <property type="protein sequence ID" value="MBU2691195.1"/>
    <property type="molecule type" value="Genomic_DNA"/>
</dbReference>
<keyword evidence="1" id="KW-0624">Polysaccharide degradation</keyword>
<dbReference type="PANTHER" id="PTHR43772:SF2">
    <property type="entry name" value="PUTATIVE (AFU_ORTHOLOGUE AFUA_2G04480)-RELATED"/>
    <property type="match status" value="1"/>
</dbReference>
<feature type="chain" id="PRO_5037857210" description="T9SS type A sorting domain-containing protein" evidence="3">
    <location>
        <begin position="28"/>
        <end position="430"/>
    </location>
</feature>
<dbReference type="Pfam" id="PF24793">
    <property type="entry name" value="GINT1_N"/>
    <property type="match status" value="1"/>
</dbReference>
<evidence type="ECO:0000313" key="7">
    <source>
        <dbReference type="Proteomes" id="UP000777784"/>
    </source>
</evidence>
<dbReference type="Gene3D" id="2.60.40.4070">
    <property type="match status" value="1"/>
</dbReference>
<evidence type="ECO:0000256" key="3">
    <source>
        <dbReference type="SAM" id="SignalP"/>
    </source>
</evidence>
<evidence type="ECO:0000256" key="2">
    <source>
        <dbReference type="ARBA" id="ARBA00023277"/>
    </source>
</evidence>
<organism evidence="6 7">
    <name type="scientific">Eiseniibacteriota bacterium</name>
    <dbReference type="NCBI Taxonomy" id="2212470"/>
    <lineage>
        <taxon>Bacteria</taxon>
        <taxon>Candidatus Eiseniibacteriota</taxon>
    </lineage>
</organism>
<name>A0A948W6J4_UNCEI</name>
<keyword evidence="1" id="KW-0858">Xylan degradation</keyword>
<dbReference type="InterPro" id="IPR023296">
    <property type="entry name" value="Glyco_hydro_beta-prop_sf"/>
</dbReference>
<feature type="domain" description="Glucosamine inositolphosphorylceramide transferase 1 N-terminal" evidence="5">
    <location>
        <begin position="54"/>
        <end position="308"/>
    </location>
</feature>
<dbReference type="InterPro" id="IPR056442">
    <property type="entry name" value="GINT1_N"/>
</dbReference>
<keyword evidence="2" id="KW-0119">Carbohydrate metabolism</keyword>
<comment type="caution">
    <text evidence="6">The sequence shown here is derived from an EMBL/GenBank/DDBJ whole genome shotgun (WGS) entry which is preliminary data.</text>
</comment>
<dbReference type="AlphaFoldDB" id="A0A948W6J4"/>
<proteinExistence type="predicted"/>
<evidence type="ECO:0000259" key="4">
    <source>
        <dbReference type="Pfam" id="PF13860"/>
    </source>
</evidence>
<dbReference type="SUPFAM" id="SSF75005">
    <property type="entry name" value="Arabinanase/levansucrase/invertase"/>
    <property type="match status" value="1"/>
</dbReference>
<dbReference type="GO" id="GO:0045493">
    <property type="term" value="P:xylan catabolic process"/>
    <property type="evidence" value="ECO:0007669"/>
    <property type="project" value="UniProtKB-KW"/>
</dbReference>
<accession>A0A948W6J4</accession>
<dbReference type="Proteomes" id="UP000777784">
    <property type="component" value="Unassembled WGS sequence"/>
</dbReference>
<dbReference type="Gene3D" id="2.115.10.20">
    <property type="entry name" value="Glycosyl hydrolase domain, family 43"/>
    <property type="match status" value="1"/>
</dbReference>
<keyword evidence="3" id="KW-0732">Signal</keyword>
<dbReference type="InterPro" id="IPR025965">
    <property type="entry name" value="FlgD/Vpr_Ig-like"/>
</dbReference>
<evidence type="ECO:0000256" key="1">
    <source>
        <dbReference type="ARBA" id="ARBA00022651"/>
    </source>
</evidence>
<gene>
    <name evidence="6" type="ORF">KJ970_09720</name>
</gene>
<reference evidence="6" key="1">
    <citation type="submission" date="2021-05" db="EMBL/GenBank/DDBJ databases">
        <title>Energy efficiency and biological interactions define the core microbiome of deep oligotrophic groundwater.</title>
        <authorList>
            <person name="Mehrshad M."/>
            <person name="Lopez-Fernandez M."/>
            <person name="Bell E."/>
            <person name="Bernier-Latmani R."/>
            <person name="Bertilsson S."/>
            <person name="Dopson M."/>
        </authorList>
    </citation>
    <scope>NUCLEOTIDE SEQUENCE</scope>
    <source>
        <strain evidence="6">Modern_marine.mb.64</strain>
    </source>
</reference>